<dbReference type="Gene3D" id="3.90.700.10">
    <property type="entry name" value="Succinate dehydrogenase/fumarate reductase flavoprotein, catalytic domain"/>
    <property type="match status" value="1"/>
</dbReference>
<comment type="subcellular location">
    <subcellularLocation>
        <location evidence="2">Mitochondrion inner membrane</location>
        <topology evidence="2">Peripheral membrane protein</topology>
        <orientation evidence="2">Matrix side</orientation>
    </subcellularLocation>
</comment>
<evidence type="ECO:0000256" key="4">
    <source>
        <dbReference type="ARBA" id="ARBA00012792"/>
    </source>
</evidence>
<dbReference type="InterPro" id="IPR015939">
    <property type="entry name" value="Fum_Rdtase/Succ_DH_flav-like_C"/>
</dbReference>
<dbReference type="SUPFAM" id="SSF46977">
    <property type="entry name" value="Succinate dehydrogenase/fumarate reductase flavoprotein C-terminal domain"/>
    <property type="match status" value="1"/>
</dbReference>
<keyword evidence="13" id="KW-0472">Membrane</keyword>
<dbReference type="Ensembl" id="ENSCCRT00020068694.1">
    <property type="protein sequence ID" value="ENSCCRP00020062387.1"/>
    <property type="gene ID" value="ENSCCRG00020028353.1"/>
</dbReference>
<dbReference type="FunFam" id="1.20.58.100:FF:000001">
    <property type="entry name" value="Succinate dehydrogenase flavoprotein subunit (SdhA)"/>
    <property type="match status" value="1"/>
</dbReference>
<dbReference type="GO" id="GO:0009055">
    <property type="term" value="F:electron transfer activity"/>
    <property type="evidence" value="ECO:0007669"/>
    <property type="project" value="TreeGrafter"/>
</dbReference>
<organism evidence="17 18">
    <name type="scientific">Cyprinus carpio</name>
    <name type="common">Common carp</name>
    <dbReference type="NCBI Taxonomy" id="7962"/>
    <lineage>
        <taxon>Eukaryota</taxon>
        <taxon>Metazoa</taxon>
        <taxon>Chordata</taxon>
        <taxon>Craniata</taxon>
        <taxon>Vertebrata</taxon>
        <taxon>Euteleostomi</taxon>
        <taxon>Actinopterygii</taxon>
        <taxon>Neopterygii</taxon>
        <taxon>Teleostei</taxon>
        <taxon>Ostariophysi</taxon>
        <taxon>Cypriniformes</taxon>
        <taxon>Cyprinidae</taxon>
        <taxon>Cyprininae</taxon>
        <taxon>Cyprinus</taxon>
    </lineage>
</organism>
<keyword evidence="9" id="KW-0809">Transit peptide</keyword>
<dbReference type="SUPFAM" id="SSF51905">
    <property type="entry name" value="FAD/NAD(P)-binding domain"/>
    <property type="match status" value="1"/>
</dbReference>
<dbReference type="GO" id="GO:0006121">
    <property type="term" value="P:mitochondrial electron transport, succinate to ubiquinone"/>
    <property type="evidence" value="ECO:0007669"/>
    <property type="project" value="TreeGrafter"/>
</dbReference>
<dbReference type="Gene3D" id="4.10.80.40">
    <property type="entry name" value="succinate dehydrogenase protein domain"/>
    <property type="match status" value="1"/>
</dbReference>
<protein>
    <recommendedName>
        <fullName evidence="4">succinate dehydrogenase</fullName>
        <ecNumber evidence="4">1.3.5.1</ecNumber>
    </recommendedName>
</protein>
<keyword evidence="6" id="KW-0285">Flavoprotein</keyword>
<dbReference type="GO" id="GO:0008177">
    <property type="term" value="F:succinate dehydrogenase (quinone) activity"/>
    <property type="evidence" value="ECO:0007669"/>
    <property type="project" value="UniProtKB-EC"/>
</dbReference>
<evidence type="ECO:0000256" key="12">
    <source>
        <dbReference type="ARBA" id="ARBA00023128"/>
    </source>
</evidence>
<evidence type="ECO:0000313" key="18">
    <source>
        <dbReference type="Proteomes" id="UP000694701"/>
    </source>
</evidence>
<dbReference type="InterPro" id="IPR037099">
    <property type="entry name" value="Fum_R/Succ_DH_flav-like_C_sf"/>
</dbReference>
<dbReference type="Gene3D" id="3.50.50.60">
    <property type="entry name" value="FAD/NAD(P)-binding domain"/>
    <property type="match status" value="2"/>
</dbReference>
<comment type="cofactor">
    <cofactor evidence="1">
        <name>FAD</name>
        <dbReference type="ChEBI" id="CHEBI:57692"/>
    </cofactor>
</comment>
<evidence type="ECO:0000256" key="13">
    <source>
        <dbReference type="ARBA" id="ARBA00023136"/>
    </source>
</evidence>
<dbReference type="InterPro" id="IPR003953">
    <property type="entry name" value="FAD-dep_OxRdtase_2_FAD-bd"/>
</dbReference>
<evidence type="ECO:0000256" key="3">
    <source>
        <dbReference type="ARBA" id="ARBA00008040"/>
    </source>
</evidence>
<dbReference type="Gene3D" id="1.20.58.100">
    <property type="entry name" value="Fumarate reductase/succinate dehydrogenase flavoprotein-like, C-terminal domain"/>
    <property type="match status" value="1"/>
</dbReference>
<dbReference type="InterPro" id="IPR036188">
    <property type="entry name" value="FAD/NAD-bd_sf"/>
</dbReference>
<keyword evidence="11" id="KW-0560">Oxidoreductase</keyword>
<feature type="domain" description="FAD-dependent oxidoreductase 2 FAD-binding" evidence="15">
    <location>
        <begin position="187"/>
        <end position="385"/>
    </location>
</feature>
<evidence type="ECO:0000256" key="7">
    <source>
        <dbReference type="ARBA" id="ARBA00022792"/>
    </source>
</evidence>
<keyword evidence="5" id="KW-0813">Transport</keyword>
<dbReference type="InterPro" id="IPR030664">
    <property type="entry name" value="SdhA/FrdA/AprA"/>
</dbReference>
<name>A0A8C2G3Q8_CYPCA</name>
<dbReference type="FunFam" id="3.50.50.60:FF:001062">
    <property type="entry name" value="Succinate dehydrogenase complex, subunit A, flavoprotein (Fp)"/>
    <property type="match status" value="1"/>
</dbReference>
<dbReference type="Pfam" id="PF00890">
    <property type="entry name" value="FAD_binding_2"/>
    <property type="match status" value="2"/>
</dbReference>
<dbReference type="Pfam" id="PF02910">
    <property type="entry name" value="Succ_DH_flav_C"/>
    <property type="match status" value="1"/>
</dbReference>
<evidence type="ECO:0000256" key="9">
    <source>
        <dbReference type="ARBA" id="ARBA00022946"/>
    </source>
</evidence>
<reference evidence="17" key="1">
    <citation type="submission" date="2025-08" db="UniProtKB">
        <authorList>
            <consortium name="Ensembl"/>
        </authorList>
    </citation>
    <scope>IDENTIFICATION</scope>
</reference>
<evidence type="ECO:0000256" key="5">
    <source>
        <dbReference type="ARBA" id="ARBA00022448"/>
    </source>
</evidence>
<evidence type="ECO:0000256" key="14">
    <source>
        <dbReference type="PIRSR" id="PIRSR630664-50"/>
    </source>
</evidence>
<keyword evidence="12" id="KW-0496">Mitochondrion</keyword>
<evidence type="ECO:0000256" key="6">
    <source>
        <dbReference type="ARBA" id="ARBA00022630"/>
    </source>
</evidence>
<dbReference type="PANTHER" id="PTHR11632:SF51">
    <property type="entry name" value="SUCCINATE DEHYDROGENASE [UBIQUINONE] FLAVOPROTEIN SUBUNIT, MITOCHONDRIAL"/>
    <property type="match status" value="1"/>
</dbReference>
<dbReference type="EC" id="1.3.5.1" evidence="4"/>
<feature type="domain" description="Fumarate reductase/succinate dehydrogenase flavoprotein-like C-terminal" evidence="16">
    <location>
        <begin position="440"/>
        <end position="592"/>
    </location>
</feature>
<dbReference type="Proteomes" id="UP000694701">
    <property type="component" value="Unplaced"/>
</dbReference>
<accession>A0A8C2G3Q8</accession>
<dbReference type="AlphaFoldDB" id="A0A8C2G3Q8"/>
<keyword evidence="8" id="KW-0274">FAD</keyword>
<evidence type="ECO:0000256" key="11">
    <source>
        <dbReference type="ARBA" id="ARBA00023002"/>
    </source>
</evidence>
<comment type="similarity">
    <text evidence="3">Belongs to the FAD-dependent oxidoreductase 2 family. FRD/SDH subfamily.</text>
</comment>
<evidence type="ECO:0000256" key="8">
    <source>
        <dbReference type="ARBA" id="ARBA00022827"/>
    </source>
</evidence>
<dbReference type="PANTHER" id="PTHR11632">
    <property type="entry name" value="SUCCINATE DEHYDROGENASE 2 FLAVOPROTEIN SUBUNIT"/>
    <property type="match status" value="1"/>
</dbReference>
<feature type="domain" description="FAD-dependent oxidoreductase 2 FAD-binding" evidence="15">
    <location>
        <begin position="93"/>
        <end position="134"/>
    </location>
</feature>
<evidence type="ECO:0000256" key="10">
    <source>
        <dbReference type="ARBA" id="ARBA00022982"/>
    </source>
</evidence>
<dbReference type="FunFam" id="4.10.80.40:FF:000004">
    <property type="entry name" value="Succinate dehydrogenase [ubiquinone] flavoprotein subunit, mitochondrial"/>
    <property type="match status" value="1"/>
</dbReference>
<dbReference type="GO" id="GO:0050660">
    <property type="term" value="F:flavin adenine dinucleotide binding"/>
    <property type="evidence" value="ECO:0007669"/>
    <property type="project" value="TreeGrafter"/>
</dbReference>
<dbReference type="InterPro" id="IPR027477">
    <property type="entry name" value="Succ_DH/fumarate_Rdtase_cat_sf"/>
</dbReference>
<feature type="active site" description="Proton acceptor" evidence="14">
    <location>
        <position position="268"/>
    </location>
</feature>
<sequence>MICLSIQNKCELNKYLINEGKALKCINKDENHRCDFACFLTIKINIFCCFVQLPAVCQTSNRKLHFSIYGKRGDAKVSDAISTQYPVVDHEFDAVVVGAGGAGLRAAFGLSEAGFNTACVTKLFPTRSHTVAAQVWRFPLAFLLFSSIFRFFCTLRFQNSCISAKYCPILISHTSMESLFSFQMIGYGRTFFSCTSAHTSTGDGNAMVTRAGLPCQDLEFVQFHPTGIYGAGCLITEGCRGEGGILINSEGERFMERYAPNAKDLASRDVVSRSMTIEIREGRGVGPDKDHVYLQLHHLPPQQLAARLPGISETAMIFAGVDVTKDPIPVLPTVHYNMGGVPTNYKGQVITHKDGEDTVVPGLYACGEAGCASVHGANRLGANSLLDLVVFGRACALTIAETNTPGEKLSPLKPNAGEASVANLDKIRFANGSTRTSEIRLNMQKTMQSHAAVFRTGDVLKEGCDKMESVYKSLEDIKTFDRGIVWNTDLVETLELQNLMLNAVQTIVSAEARTESRGAHAREDFKDRVDEYDYSKPLQGQVKKPFEQHWRKHTLSYVDPKTGKVTLEYRPVIDNSLNAEDCAAIPPAIRSY</sequence>
<keyword evidence="10" id="KW-0249">Electron transport</keyword>
<evidence type="ECO:0000313" key="17">
    <source>
        <dbReference type="Ensembl" id="ENSCCRP00020062387.1"/>
    </source>
</evidence>
<dbReference type="GO" id="GO:0005743">
    <property type="term" value="C:mitochondrial inner membrane"/>
    <property type="evidence" value="ECO:0007669"/>
    <property type="project" value="UniProtKB-SubCell"/>
</dbReference>
<evidence type="ECO:0000259" key="16">
    <source>
        <dbReference type="Pfam" id="PF02910"/>
    </source>
</evidence>
<keyword evidence="7" id="KW-0999">Mitochondrion inner membrane</keyword>
<evidence type="ECO:0000259" key="15">
    <source>
        <dbReference type="Pfam" id="PF00890"/>
    </source>
</evidence>
<proteinExistence type="inferred from homology"/>
<evidence type="ECO:0000256" key="1">
    <source>
        <dbReference type="ARBA" id="ARBA00001974"/>
    </source>
</evidence>
<dbReference type="SUPFAM" id="SSF56425">
    <property type="entry name" value="Succinate dehydrogenase/fumarate reductase flavoprotein, catalytic domain"/>
    <property type="match status" value="1"/>
</dbReference>
<evidence type="ECO:0000256" key="2">
    <source>
        <dbReference type="ARBA" id="ARBA00004443"/>
    </source>
</evidence>
<dbReference type="FunFam" id="3.90.700.10:FF:000001">
    <property type="entry name" value="Mitochondrial succinate dehydrogenase flavoprotein subunit"/>
    <property type="match status" value="1"/>
</dbReference>